<dbReference type="KEGG" id="ria:C7V51_07430"/>
<feature type="compositionally biased region" description="Basic and acidic residues" evidence="1">
    <location>
        <begin position="199"/>
        <end position="215"/>
    </location>
</feature>
<proteinExistence type="predicted"/>
<feature type="compositionally biased region" description="Basic and acidic residues" evidence="1">
    <location>
        <begin position="178"/>
        <end position="187"/>
    </location>
</feature>
<reference evidence="2 3" key="1">
    <citation type="submission" date="2018-03" db="EMBL/GenBank/DDBJ databases">
        <title>Bacteriophage NCPPB3778 and a type I-E CRISPR drive the evolution of the US Biological Select Agent, Rathayibacter toxicus.</title>
        <authorList>
            <person name="Davis E.W.II."/>
            <person name="Tabima J.F."/>
            <person name="Weisberg A.J."/>
            <person name="Dantas Lopes L."/>
            <person name="Wiseman M.S."/>
            <person name="Wiseman M.S."/>
            <person name="Pupko T."/>
            <person name="Belcher M.S."/>
            <person name="Sechler A.J."/>
            <person name="Tancos M.A."/>
            <person name="Schroeder B.K."/>
            <person name="Murray T.D."/>
            <person name="Luster D.G."/>
            <person name="Schneider W.L."/>
            <person name="Rogers E."/>
            <person name="Andreote F.D."/>
            <person name="Grunwald N.J."/>
            <person name="Putnam M.L."/>
            <person name="Chang J.H."/>
        </authorList>
    </citation>
    <scope>NUCLEOTIDE SEQUENCE [LARGE SCALE GENOMIC DNA]</scope>
    <source>
        <strain evidence="2 3">NCCPB 2253</strain>
    </source>
</reference>
<sequence length="215" mass="23861">MLSRKISLVRRDMPLITVVLITLAIALITRFPPQAEEERPTLTPQENRIALVQFVRDTAQQLDIDGWWPRNGSASPYDCTQANRDRGARYDFDLLAPRGPDERTDPTRAAIREHSADVVADYWRSLGMTVTILSTDARYPTVYADGGPVHRASFATDGPNDSYMVGATSYCQPGDVTSIRDNDDAKRAAGAVLPGDEGTIDRNDPRRSEMSKPRP</sequence>
<feature type="region of interest" description="Disordered" evidence="1">
    <location>
        <begin position="176"/>
        <end position="215"/>
    </location>
</feature>
<dbReference type="AlphaFoldDB" id="A0AAD1ACJ7"/>
<dbReference type="EMBL" id="CP028130">
    <property type="protein sequence ID" value="AZZ55728.1"/>
    <property type="molecule type" value="Genomic_DNA"/>
</dbReference>
<organism evidence="2 3">
    <name type="scientific">Rathayibacter iranicus</name>
    <dbReference type="NCBI Taxonomy" id="59737"/>
    <lineage>
        <taxon>Bacteria</taxon>
        <taxon>Bacillati</taxon>
        <taxon>Actinomycetota</taxon>
        <taxon>Actinomycetes</taxon>
        <taxon>Micrococcales</taxon>
        <taxon>Microbacteriaceae</taxon>
        <taxon>Rathayibacter</taxon>
    </lineage>
</organism>
<gene>
    <name evidence="2" type="ORF">C7V51_07430</name>
</gene>
<protein>
    <submittedName>
        <fullName evidence="2">Uncharacterized protein</fullName>
    </submittedName>
</protein>
<dbReference type="Proteomes" id="UP000283946">
    <property type="component" value="Chromosome"/>
</dbReference>
<evidence type="ECO:0000313" key="2">
    <source>
        <dbReference type="EMBL" id="AZZ55728.1"/>
    </source>
</evidence>
<name>A0AAD1ACJ7_9MICO</name>
<accession>A0AAD1ACJ7</accession>
<evidence type="ECO:0000256" key="1">
    <source>
        <dbReference type="SAM" id="MobiDB-lite"/>
    </source>
</evidence>
<evidence type="ECO:0000313" key="3">
    <source>
        <dbReference type="Proteomes" id="UP000283946"/>
    </source>
</evidence>